<dbReference type="EMBL" id="JAUEDM010000008">
    <property type="protein sequence ID" value="KAK3313090.1"/>
    <property type="molecule type" value="Genomic_DNA"/>
</dbReference>
<feature type="region of interest" description="Disordered" evidence="1">
    <location>
        <begin position="443"/>
        <end position="476"/>
    </location>
</feature>
<accession>A0AAE0HUE8</accession>
<keyword evidence="2" id="KW-0812">Transmembrane</keyword>
<dbReference type="AlphaFoldDB" id="A0AAE0HUE8"/>
<gene>
    <name evidence="3" type="ORF">B0H66DRAFT_538174</name>
</gene>
<protein>
    <submittedName>
        <fullName evidence="3">Uncharacterized protein</fullName>
    </submittedName>
</protein>
<keyword evidence="2" id="KW-1133">Transmembrane helix</keyword>
<feature type="transmembrane region" description="Helical" evidence="2">
    <location>
        <begin position="200"/>
        <end position="223"/>
    </location>
</feature>
<reference evidence="3" key="1">
    <citation type="journal article" date="2023" name="Mol. Phylogenet. Evol.">
        <title>Genome-scale phylogeny and comparative genomics of the fungal order Sordariales.</title>
        <authorList>
            <person name="Hensen N."/>
            <person name="Bonometti L."/>
            <person name="Westerberg I."/>
            <person name="Brannstrom I.O."/>
            <person name="Guillou S."/>
            <person name="Cros-Aarteil S."/>
            <person name="Calhoun S."/>
            <person name="Haridas S."/>
            <person name="Kuo A."/>
            <person name="Mondo S."/>
            <person name="Pangilinan J."/>
            <person name="Riley R."/>
            <person name="LaButti K."/>
            <person name="Andreopoulos B."/>
            <person name="Lipzen A."/>
            <person name="Chen C."/>
            <person name="Yan M."/>
            <person name="Daum C."/>
            <person name="Ng V."/>
            <person name="Clum A."/>
            <person name="Steindorff A."/>
            <person name="Ohm R.A."/>
            <person name="Martin F."/>
            <person name="Silar P."/>
            <person name="Natvig D.O."/>
            <person name="Lalanne C."/>
            <person name="Gautier V."/>
            <person name="Ament-Velasquez S.L."/>
            <person name="Kruys A."/>
            <person name="Hutchinson M.I."/>
            <person name="Powell A.J."/>
            <person name="Barry K."/>
            <person name="Miller A.N."/>
            <person name="Grigoriev I.V."/>
            <person name="Debuchy R."/>
            <person name="Gladieux P."/>
            <person name="Hiltunen Thoren M."/>
            <person name="Johannesson H."/>
        </authorList>
    </citation>
    <scope>NUCLEOTIDE SEQUENCE</scope>
    <source>
        <strain evidence="3">CBS 118394</strain>
    </source>
</reference>
<name>A0AAE0HUE8_9PEZI</name>
<proteinExistence type="predicted"/>
<feature type="compositionally biased region" description="Basic and acidic residues" evidence="1">
    <location>
        <begin position="255"/>
        <end position="265"/>
    </location>
</feature>
<evidence type="ECO:0000256" key="1">
    <source>
        <dbReference type="SAM" id="MobiDB-lite"/>
    </source>
</evidence>
<evidence type="ECO:0000313" key="3">
    <source>
        <dbReference type="EMBL" id="KAK3313090.1"/>
    </source>
</evidence>
<evidence type="ECO:0000256" key="2">
    <source>
        <dbReference type="SAM" id="Phobius"/>
    </source>
</evidence>
<feature type="compositionally biased region" description="Basic and acidic residues" evidence="1">
    <location>
        <begin position="443"/>
        <end position="454"/>
    </location>
</feature>
<sequence length="554" mass="61189">MFVSLSAVLCSRPSQLEKHQKTPSKIIRSGDPILYVSVAIASSVSIGQSSNEHPTTINSESTLDHYRTLSTGSGKEQFELEAGTGGMATYIGTDGTPFAGDYDDDQFGPSRTFLDYVCETPARAITLGFLFVSFILEVVGRGHIPALRNTTESNNEITKQPHDISQPSLASMSSSDDNSLGPVDTSGFPGPATFSRTAKILFLSILICVVVILISIIISTRCFRRMWASRPRPRSALPSRTYVLQPPTDHPGPNTHDELGSRRYDPYNTGETVRRTSASTAHGGEAIELQAWTVQMFGRQRPMMRASRIFSSPPYLTSTSVMTAGTTDTGNIRAPRPVYLGSRQNTVSTVPASIGYARGHHLAAATQHHLHNTVAARRGDAGSVCPRQPNNDQLVAAQRRALYDREESMARVITQQRQMEYDSRAFDNLRGSPYSHPDLASAERLRQQQTHEDMPAGGARRKNDAPTIHGSQRNDQSYDILDGQIAAPSEFLSASYPAEYDDHRDGEDHLMFHDRSDALLRRGGNLDDRHHYHHFRQQDDQNLHHVPPPAYSPV</sequence>
<feature type="compositionally biased region" description="Low complexity" evidence="1">
    <location>
        <begin position="165"/>
        <end position="179"/>
    </location>
</feature>
<evidence type="ECO:0000313" key="4">
    <source>
        <dbReference type="Proteomes" id="UP001283341"/>
    </source>
</evidence>
<comment type="caution">
    <text evidence="3">The sequence shown here is derived from an EMBL/GenBank/DDBJ whole genome shotgun (WGS) entry which is preliminary data.</text>
</comment>
<organism evidence="3 4">
    <name type="scientific">Apodospora peruviana</name>
    <dbReference type="NCBI Taxonomy" id="516989"/>
    <lineage>
        <taxon>Eukaryota</taxon>
        <taxon>Fungi</taxon>
        <taxon>Dikarya</taxon>
        <taxon>Ascomycota</taxon>
        <taxon>Pezizomycotina</taxon>
        <taxon>Sordariomycetes</taxon>
        <taxon>Sordariomycetidae</taxon>
        <taxon>Sordariales</taxon>
        <taxon>Lasiosphaeriaceae</taxon>
        <taxon>Apodospora</taxon>
    </lineage>
</organism>
<keyword evidence="2" id="KW-0472">Membrane</keyword>
<reference evidence="3" key="2">
    <citation type="submission" date="2023-06" db="EMBL/GenBank/DDBJ databases">
        <authorList>
            <consortium name="Lawrence Berkeley National Laboratory"/>
            <person name="Haridas S."/>
            <person name="Hensen N."/>
            <person name="Bonometti L."/>
            <person name="Westerberg I."/>
            <person name="Brannstrom I.O."/>
            <person name="Guillou S."/>
            <person name="Cros-Aarteil S."/>
            <person name="Calhoun S."/>
            <person name="Kuo A."/>
            <person name="Mondo S."/>
            <person name="Pangilinan J."/>
            <person name="Riley R."/>
            <person name="Labutti K."/>
            <person name="Andreopoulos B."/>
            <person name="Lipzen A."/>
            <person name="Chen C."/>
            <person name="Yanf M."/>
            <person name="Daum C."/>
            <person name="Ng V."/>
            <person name="Clum A."/>
            <person name="Steindorff A."/>
            <person name="Ohm R."/>
            <person name="Martin F."/>
            <person name="Silar P."/>
            <person name="Natvig D."/>
            <person name="Lalanne C."/>
            <person name="Gautier V."/>
            <person name="Ament-Velasquez S.L."/>
            <person name="Kruys A."/>
            <person name="Hutchinson M.I."/>
            <person name="Powell A.J."/>
            <person name="Barry K."/>
            <person name="Miller A.N."/>
            <person name="Grigoriev I.V."/>
            <person name="Debuchy R."/>
            <person name="Gladieux P."/>
            <person name="Thoren M.H."/>
            <person name="Johannesson H."/>
        </authorList>
    </citation>
    <scope>NUCLEOTIDE SEQUENCE</scope>
    <source>
        <strain evidence="3">CBS 118394</strain>
    </source>
</reference>
<dbReference type="Proteomes" id="UP001283341">
    <property type="component" value="Unassembled WGS sequence"/>
</dbReference>
<keyword evidence="4" id="KW-1185">Reference proteome</keyword>
<feature type="region of interest" description="Disordered" evidence="1">
    <location>
        <begin position="150"/>
        <end position="184"/>
    </location>
</feature>
<feature type="region of interest" description="Disordered" evidence="1">
    <location>
        <begin position="238"/>
        <end position="266"/>
    </location>
</feature>